<evidence type="ECO:0000259" key="1">
    <source>
        <dbReference type="PROSITE" id="PS51186"/>
    </source>
</evidence>
<dbReference type="GO" id="GO:0016747">
    <property type="term" value="F:acyltransferase activity, transferring groups other than amino-acyl groups"/>
    <property type="evidence" value="ECO:0007669"/>
    <property type="project" value="InterPro"/>
</dbReference>
<dbReference type="InterPro" id="IPR056934">
    <property type="entry name" value="SH3_Rv0428c"/>
</dbReference>
<feature type="domain" description="N-acetyltransferase" evidence="1">
    <location>
        <begin position="144"/>
        <end position="304"/>
    </location>
</feature>
<dbReference type="Proteomes" id="UP000093592">
    <property type="component" value="Unassembled WGS sequence"/>
</dbReference>
<keyword evidence="2" id="KW-0808">Transferase</keyword>
<sequence length="304" mass="32887">MVSWPAIGTRVTVRYRRPAGSVPPLTDAVGHLLQLDPVVRVQTRAGDIVEFAAADAVTVRRLTDVPVRNSQIRAVEHAAALAWPGVEQHWLDGWLLRAGHGSTRRANSAVPLEFSANAAAIPAIVDWYTERGLTPLLAVPDRLLRLPDDAPAECETRMLVCELSNVTLEQRSGPSVTLEQRPTADWLDCYARDVPVDVLTAVVDGELMFGRRAGVAIGRAALTATPDGSRWVGVSEVRVAADHRGHGHARAVCTALLAWGADRGATRGYAQIADTAAALGLFESLGFTSQHRCRYLTMQSLQRL</sequence>
<dbReference type="OrthoDB" id="9775595at2"/>
<dbReference type="InterPro" id="IPR000182">
    <property type="entry name" value="GNAT_dom"/>
</dbReference>
<dbReference type="SUPFAM" id="SSF55729">
    <property type="entry name" value="Acyl-CoA N-acyltransferases (Nat)"/>
    <property type="match status" value="1"/>
</dbReference>
<organism evidence="2 3">
    <name type="scientific">Mycobacterium kyorinense</name>
    <dbReference type="NCBI Taxonomy" id="487514"/>
    <lineage>
        <taxon>Bacteria</taxon>
        <taxon>Bacillati</taxon>
        <taxon>Actinomycetota</taxon>
        <taxon>Actinomycetes</taxon>
        <taxon>Mycobacteriales</taxon>
        <taxon>Mycobacteriaceae</taxon>
        <taxon>Mycobacterium</taxon>
    </lineage>
</organism>
<comment type="caution">
    <text evidence="2">The sequence shown here is derived from an EMBL/GenBank/DDBJ whole genome shotgun (WGS) entry which is preliminary data.</text>
</comment>
<evidence type="ECO:0000313" key="2">
    <source>
        <dbReference type="EMBL" id="OBI47452.1"/>
    </source>
</evidence>
<dbReference type="Gene3D" id="3.40.630.30">
    <property type="match status" value="1"/>
</dbReference>
<dbReference type="Pfam" id="PF24551">
    <property type="entry name" value="SH3_Rv0428c"/>
    <property type="match status" value="1"/>
</dbReference>
<protein>
    <submittedName>
        <fullName evidence="2">GCN5 family acetyltransferase</fullName>
    </submittedName>
</protein>
<reference evidence="3" key="1">
    <citation type="submission" date="2016-06" db="EMBL/GenBank/DDBJ databases">
        <authorList>
            <person name="Sutton G."/>
            <person name="Brinkac L."/>
            <person name="Sanka R."/>
            <person name="Adams M."/>
            <person name="Lau E."/>
            <person name="Sam S."/>
            <person name="Sreng N."/>
            <person name="Him V."/>
            <person name="Kerleguer A."/>
            <person name="Cheng S."/>
        </authorList>
    </citation>
    <scope>NUCLEOTIDE SEQUENCE [LARGE SCALE GENOMIC DNA]</scope>
    <source>
        <strain evidence="3">E861</strain>
    </source>
</reference>
<dbReference type="InterPro" id="IPR016181">
    <property type="entry name" value="Acyl_CoA_acyltransferase"/>
</dbReference>
<gene>
    <name evidence="2" type="ORF">A5707_19415</name>
</gene>
<dbReference type="PROSITE" id="PS51186">
    <property type="entry name" value="GNAT"/>
    <property type="match status" value="1"/>
</dbReference>
<dbReference type="InterPro" id="IPR056935">
    <property type="entry name" value="Rv0428c-like_C"/>
</dbReference>
<proteinExistence type="predicted"/>
<dbReference type="Pfam" id="PF24553">
    <property type="entry name" value="Rv0428c_C"/>
    <property type="match status" value="1"/>
</dbReference>
<dbReference type="CDD" id="cd04301">
    <property type="entry name" value="NAT_SF"/>
    <property type="match status" value="1"/>
</dbReference>
<accession>A0A1A2ZDB3</accession>
<name>A0A1A2ZDB3_9MYCO</name>
<dbReference type="EMBL" id="LZKJ01000087">
    <property type="protein sequence ID" value="OBI47452.1"/>
    <property type="molecule type" value="Genomic_DNA"/>
</dbReference>
<dbReference type="RefSeq" id="WP_065014212.1">
    <property type="nucleotide sequence ID" value="NZ_LZKJ01000087.1"/>
</dbReference>
<evidence type="ECO:0000313" key="3">
    <source>
        <dbReference type="Proteomes" id="UP000093592"/>
    </source>
</evidence>
<dbReference type="AlphaFoldDB" id="A0A1A2ZDB3"/>